<dbReference type="GO" id="GO:0015990">
    <property type="term" value="P:electron transport coupled proton transport"/>
    <property type="evidence" value="ECO:0007669"/>
    <property type="project" value="TreeGrafter"/>
</dbReference>
<evidence type="ECO:0000256" key="12">
    <source>
        <dbReference type="ARBA" id="ARBA00023075"/>
    </source>
</evidence>
<dbReference type="NCBIfam" id="TIGR01974">
    <property type="entry name" value="NDH_I_L"/>
    <property type="match status" value="1"/>
</dbReference>
<evidence type="ECO:0000256" key="7">
    <source>
        <dbReference type="ARBA" id="ARBA00022792"/>
    </source>
</evidence>
<sequence length="621" mass="68780">MIITTLISTSTNISIIIILFLLTLLTYNPIILTSNNTNRNFNISNNSFFSSTLQNLALVSLIPLTINTISQSPLLQITIHPWINNNTLPVNLELNLDLNFNIFLSTALFVSWSIIQFSLYYMNNTPLPNNFFRLLIIFLLNMIILTSTNNLFLIFIGWEGVGFLSFLLISWWTTRNSANNAAIQAIIYNRIGDIGILTFFALSLLNFNSWSLPNINNTENFHVNILLLGILLAATGKSAQFGLHPWLPAAMEGPTPVSALLHSSTMVVAGIFLLIRLSPIYNNYPNFNNWALILGAITAIFAATTAISQHDLKKIIAYSTTSQLGLMMVAIGLNQPNIALFHICTHAFFKAMLFLSSGSIIHNLSDEQDIRKMGGLHFIIPNTSACIVLGSLALSGTPFLSGFYSKDLIIETGLTNISNLISISLALAATALTSSYSTRILFFCFMQTNNDNPSPNQSNNANLTNPLNRLAIGTILSGWLISNLLLFNETLQIQTLLKNLALIVTTIGLISTISILPTLQNHHIINTNIINFSSNQWFFQNTLHSIMLTLTFTTSLLFSTRNLDQGWNENLTAQGTAQTIQNISQNYQNTQTGYIKQYLATSTLTMLTLILLTLSTNYLVS</sequence>
<gene>
    <name evidence="20" type="primary">ND5</name>
</gene>
<geneLocation type="mitochondrion" evidence="20"/>
<evidence type="ECO:0000256" key="11">
    <source>
        <dbReference type="ARBA" id="ARBA00023027"/>
    </source>
</evidence>
<dbReference type="InterPro" id="IPR001516">
    <property type="entry name" value="Proton_antipo_N"/>
</dbReference>
<dbReference type="AlphaFoldDB" id="A0A343XBL6"/>
<evidence type="ECO:0000259" key="18">
    <source>
        <dbReference type="Pfam" id="PF00662"/>
    </source>
</evidence>
<keyword evidence="8" id="KW-1278">Translocase</keyword>
<dbReference type="PRINTS" id="PR01434">
    <property type="entry name" value="NADHDHGNASE5"/>
</dbReference>
<comment type="subcellular location">
    <subcellularLocation>
        <location evidence="1">Mitochondrion inner membrane</location>
        <topology evidence="1">Multi-pass membrane protein</topology>
    </subcellularLocation>
</comment>
<keyword evidence="9" id="KW-0249">Electron transport</keyword>
<protein>
    <recommendedName>
        <fullName evidence="3 16">NADH-ubiquinone oxidoreductase chain 5</fullName>
        <ecNumber evidence="2 16">7.1.1.2</ecNumber>
    </recommendedName>
</protein>
<feature type="transmembrane region" description="Helical" evidence="16">
    <location>
        <begin position="98"/>
        <end position="119"/>
    </location>
</feature>
<keyword evidence="12 16" id="KW-0830">Ubiquinone</keyword>
<dbReference type="GO" id="GO:0008137">
    <property type="term" value="F:NADH dehydrogenase (ubiquinone) activity"/>
    <property type="evidence" value="ECO:0007669"/>
    <property type="project" value="UniProtKB-EC"/>
</dbReference>
<dbReference type="InterPro" id="IPR010934">
    <property type="entry name" value="NADH_DH_su5_C"/>
</dbReference>
<dbReference type="GO" id="GO:0005743">
    <property type="term" value="C:mitochondrial inner membrane"/>
    <property type="evidence" value="ECO:0007669"/>
    <property type="project" value="UniProtKB-SubCell"/>
</dbReference>
<name>A0A343XBL6_9ECHI</name>
<comment type="similarity">
    <text evidence="16">Belongs to the complex I subunit 5 family.</text>
</comment>
<evidence type="ECO:0000256" key="3">
    <source>
        <dbReference type="ARBA" id="ARBA00021096"/>
    </source>
</evidence>
<feature type="transmembrane region" description="Helical" evidence="16">
    <location>
        <begin position="185"/>
        <end position="205"/>
    </location>
</feature>
<dbReference type="Pfam" id="PF06455">
    <property type="entry name" value="NADH5_C"/>
    <property type="match status" value="1"/>
</dbReference>
<evidence type="ECO:0000313" key="20">
    <source>
        <dbReference type="EMBL" id="AWK29630.1"/>
    </source>
</evidence>
<feature type="transmembrane region" description="Helical" evidence="16">
    <location>
        <begin position="598"/>
        <end position="620"/>
    </location>
</feature>
<keyword evidence="5" id="KW-0679">Respiratory chain</keyword>
<feature type="transmembrane region" description="Helical" evidence="16">
    <location>
        <begin position="290"/>
        <end position="308"/>
    </location>
</feature>
<comment type="function">
    <text evidence="16">Core subunit of the mitochondrial membrane respiratory chain NADH dehydrogenase (Complex I) which catalyzes electron transfer from NADH through the respiratory chain, using ubiquinone as an electron acceptor. Essential for the catalytic activity and assembly of complex I.</text>
</comment>
<evidence type="ECO:0000256" key="1">
    <source>
        <dbReference type="ARBA" id="ARBA00004448"/>
    </source>
</evidence>
<evidence type="ECO:0000256" key="8">
    <source>
        <dbReference type="ARBA" id="ARBA00022967"/>
    </source>
</evidence>
<feature type="transmembrane region" description="Helical" evidence="16">
    <location>
        <begin position="499"/>
        <end position="516"/>
    </location>
</feature>
<feature type="domain" description="NADH:quinone oxidoreductase/Mrp antiporter transmembrane" evidence="17">
    <location>
        <begin position="149"/>
        <end position="423"/>
    </location>
</feature>
<keyword evidence="7" id="KW-0999">Mitochondrion inner membrane</keyword>
<evidence type="ECO:0000256" key="6">
    <source>
        <dbReference type="ARBA" id="ARBA00022692"/>
    </source>
</evidence>
<comment type="catalytic activity">
    <reaction evidence="15 16">
        <text>a ubiquinone + NADH + 5 H(+)(in) = a ubiquinol + NAD(+) + 4 H(+)(out)</text>
        <dbReference type="Rhea" id="RHEA:29091"/>
        <dbReference type="Rhea" id="RHEA-COMP:9565"/>
        <dbReference type="Rhea" id="RHEA-COMP:9566"/>
        <dbReference type="ChEBI" id="CHEBI:15378"/>
        <dbReference type="ChEBI" id="CHEBI:16389"/>
        <dbReference type="ChEBI" id="CHEBI:17976"/>
        <dbReference type="ChEBI" id="CHEBI:57540"/>
        <dbReference type="ChEBI" id="CHEBI:57945"/>
        <dbReference type="EC" id="7.1.1.2"/>
    </reaction>
</comment>
<feature type="domain" description="NADH dehydrogenase subunit 5 C-terminal" evidence="19">
    <location>
        <begin position="436"/>
        <end position="612"/>
    </location>
</feature>
<keyword evidence="4 16" id="KW-0813">Transport</keyword>
<feature type="transmembrane region" description="Helical" evidence="16">
    <location>
        <begin position="131"/>
        <end position="147"/>
    </location>
</feature>
<proteinExistence type="inferred from homology"/>
<dbReference type="Pfam" id="PF00662">
    <property type="entry name" value="Proton_antipo_N"/>
    <property type="match status" value="1"/>
</dbReference>
<dbReference type="GO" id="GO:0003954">
    <property type="term" value="F:NADH dehydrogenase activity"/>
    <property type="evidence" value="ECO:0007669"/>
    <property type="project" value="TreeGrafter"/>
</dbReference>
<evidence type="ECO:0000259" key="19">
    <source>
        <dbReference type="Pfam" id="PF06455"/>
    </source>
</evidence>
<dbReference type="EC" id="7.1.1.2" evidence="2 16"/>
<evidence type="ECO:0000256" key="4">
    <source>
        <dbReference type="ARBA" id="ARBA00022448"/>
    </source>
</evidence>
<feature type="transmembrane region" description="Helical" evidence="16">
    <location>
        <begin position="6"/>
        <end position="27"/>
    </location>
</feature>
<keyword evidence="13 16" id="KW-0496">Mitochondrion</keyword>
<evidence type="ECO:0000256" key="14">
    <source>
        <dbReference type="ARBA" id="ARBA00023136"/>
    </source>
</evidence>
<feature type="domain" description="NADH-Ubiquinone oxidoreductase (complex I) chain 5 N-terminal" evidence="18">
    <location>
        <begin position="82"/>
        <end position="132"/>
    </location>
</feature>
<keyword evidence="14 16" id="KW-0472">Membrane</keyword>
<evidence type="ECO:0000256" key="15">
    <source>
        <dbReference type="ARBA" id="ARBA00049551"/>
    </source>
</evidence>
<evidence type="ECO:0000256" key="10">
    <source>
        <dbReference type="ARBA" id="ARBA00022989"/>
    </source>
</evidence>
<dbReference type="PANTHER" id="PTHR42829:SF2">
    <property type="entry name" value="NADH-UBIQUINONE OXIDOREDUCTASE CHAIN 5"/>
    <property type="match status" value="1"/>
</dbReference>
<feature type="transmembrane region" description="Helical" evidence="16">
    <location>
        <begin position="467"/>
        <end position="487"/>
    </location>
</feature>
<evidence type="ECO:0000256" key="13">
    <source>
        <dbReference type="ARBA" id="ARBA00023128"/>
    </source>
</evidence>
<evidence type="ECO:0000256" key="5">
    <source>
        <dbReference type="ARBA" id="ARBA00022660"/>
    </source>
</evidence>
<dbReference type="PANTHER" id="PTHR42829">
    <property type="entry name" value="NADH-UBIQUINONE OXIDOREDUCTASE CHAIN 5"/>
    <property type="match status" value="1"/>
</dbReference>
<dbReference type="EMBL" id="MG636999">
    <property type="protein sequence ID" value="AWK29630.1"/>
    <property type="molecule type" value="Genomic_DNA"/>
</dbReference>
<evidence type="ECO:0000256" key="9">
    <source>
        <dbReference type="ARBA" id="ARBA00022982"/>
    </source>
</evidence>
<dbReference type="InterPro" id="IPR001750">
    <property type="entry name" value="ND/Mrp_TM"/>
</dbReference>
<feature type="transmembrane region" description="Helical" evidence="16">
    <location>
        <begin position="225"/>
        <end position="247"/>
    </location>
</feature>
<reference evidence="20" key="1">
    <citation type="journal article" date="2018" name="Conserv Genet Resour">
        <title>The complete mitochondrial genome of the sea star Echinaster (Othilia) brasiliensis (Asteroidea: Echinasteridae).</title>
        <authorList>
            <person name="Seixas V.C."/>
            <person name="Ventura C.R.R."/>
            <person name="Paiva P.C."/>
        </authorList>
    </citation>
    <scope>NUCLEOTIDE SEQUENCE</scope>
</reference>
<dbReference type="InterPro" id="IPR018393">
    <property type="entry name" value="NADHpl_OxRdtase_5_subgr"/>
</dbReference>
<keyword evidence="6 16" id="KW-0812">Transmembrane</keyword>
<organism evidence="20">
    <name type="scientific">Echinaster brasiliensis</name>
    <dbReference type="NCBI Taxonomy" id="1681203"/>
    <lineage>
        <taxon>Eukaryota</taxon>
        <taxon>Metazoa</taxon>
        <taxon>Echinodermata</taxon>
        <taxon>Eleutherozoa</taxon>
        <taxon>Asterozoa</taxon>
        <taxon>Asteroidea</taxon>
        <taxon>Spinulosacea</taxon>
        <taxon>Spinulosida</taxon>
        <taxon>Echinasteridae</taxon>
        <taxon>Echinaster</taxon>
    </lineage>
</organism>
<dbReference type="InterPro" id="IPR003945">
    <property type="entry name" value="NU5C-like"/>
</dbReference>
<feature type="transmembrane region" description="Helical" evidence="16">
    <location>
        <begin position="259"/>
        <end position="278"/>
    </location>
</feature>
<keyword evidence="11 16" id="KW-0520">NAD</keyword>
<feature type="transmembrane region" description="Helical" evidence="16">
    <location>
        <begin position="537"/>
        <end position="558"/>
    </location>
</feature>
<evidence type="ECO:0000259" key="17">
    <source>
        <dbReference type="Pfam" id="PF00361"/>
    </source>
</evidence>
<evidence type="ECO:0000256" key="2">
    <source>
        <dbReference type="ARBA" id="ARBA00012944"/>
    </source>
</evidence>
<feature type="transmembrane region" description="Helical" evidence="16">
    <location>
        <begin position="339"/>
        <end position="364"/>
    </location>
</feature>
<accession>A0A343XBL6</accession>
<keyword evidence="10 16" id="KW-1133">Transmembrane helix</keyword>
<dbReference type="Pfam" id="PF00361">
    <property type="entry name" value="Proton_antipo_M"/>
    <property type="match status" value="1"/>
</dbReference>
<feature type="transmembrane region" description="Helical" evidence="16">
    <location>
        <begin position="376"/>
        <end position="400"/>
    </location>
</feature>
<dbReference type="GO" id="GO:0042773">
    <property type="term" value="P:ATP synthesis coupled electron transport"/>
    <property type="evidence" value="ECO:0007669"/>
    <property type="project" value="InterPro"/>
</dbReference>
<evidence type="ECO:0000256" key="16">
    <source>
        <dbReference type="RuleBase" id="RU003404"/>
    </source>
</evidence>